<dbReference type="InterPro" id="IPR036291">
    <property type="entry name" value="NAD(P)-bd_dom_sf"/>
</dbReference>
<proteinExistence type="predicted"/>
<dbReference type="InterPro" id="IPR050721">
    <property type="entry name" value="Trk_Ktr_HKT_K-transport"/>
</dbReference>
<evidence type="ECO:0000313" key="3">
    <source>
        <dbReference type="EMBL" id="SIT38105.1"/>
    </source>
</evidence>
<dbReference type="SUPFAM" id="SSF51735">
    <property type="entry name" value="NAD(P)-binding Rossmann-fold domains"/>
    <property type="match status" value="1"/>
</dbReference>
<name>A0A1N7RSK6_9BURK</name>
<dbReference type="AlphaFoldDB" id="A0A1N7RSK6"/>
<keyword evidence="4" id="KW-1185">Reference proteome</keyword>
<feature type="transmembrane region" description="Helical" evidence="1">
    <location>
        <begin position="23"/>
        <end position="44"/>
    </location>
</feature>
<dbReference type="PANTHER" id="PTHR43833:SF9">
    <property type="entry name" value="POTASSIUM CHANNEL PROTEIN YUGO-RELATED"/>
    <property type="match status" value="1"/>
</dbReference>
<evidence type="ECO:0000256" key="1">
    <source>
        <dbReference type="SAM" id="Phobius"/>
    </source>
</evidence>
<dbReference type="SUPFAM" id="SSF81324">
    <property type="entry name" value="Voltage-gated potassium channels"/>
    <property type="match status" value="1"/>
</dbReference>
<dbReference type="Proteomes" id="UP000187012">
    <property type="component" value="Unassembled WGS sequence"/>
</dbReference>
<accession>A0A1N7RSK6</accession>
<dbReference type="RefSeq" id="WP_174641893.1">
    <property type="nucleotide sequence ID" value="NZ_CYGX02000014.1"/>
</dbReference>
<gene>
    <name evidence="3" type="ORF">BN2475_140010</name>
</gene>
<feature type="transmembrane region" description="Helical" evidence="1">
    <location>
        <begin position="82"/>
        <end position="105"/>
    </location>
</feature>
<dbReference type="Gene3D" id="3.40.50.720">
    <property type="entry name" value="NAD(P)-binding Rossmann-like Domain"/>
    <property type="match status" value="1"/>
</dbReference>
<evidence type="ECO:0000313" key="4">
    <source>
        <dbReference type="Proteomes" id="UP000187012"/>
    </source>
</evidence>
<dbReference type="STRING" id="1247936.BN2475_140010"/>
<organism evidence="3 4">
    <name type="scientific">Paraburkholderia ribeironis</name>
    <dbReference type="NCBI Taxonomy" id="1247936"/>
    <lineage>
        <taxon>Bacteria</taxon>
        <taxon>Pseudomonadati</taxon>
        <taxon>Pseudomonadota</taxon>
        <taxon>Betaproteobacteria</taxon>
        <taxon>Burkholderiales</taxon>
        <taxon>Burkholderiaceae</taxon>
        <taxon>Paraburkholderia</taxon>
    </lineage>
</organism>
<dbReference type="GO" id="GO:0006813">
    <property type="term" value="P:potassium ion transport"/>
    <property type="evidence" value="ECO:0007669"/>
    <property type="project" value="InterPro"/>
</dbReference>
<feature type="domain" description="RCK N-terminal" evidence="2">
    <location>
        <begin position="127"/>
        <end position="245"/>
    </location>
</feature>
<keyword evidence="1" id="KW-1133">Transmembrane helix</keyword>
<keyword evidence="1" id="KW-0812">Transmembrane</keyword>
<dbReference type="PROSITE" id="PS51201">
    <property type="entry name" value="RCK_N"/>
    <property type="match status" value="1"/>
</dbReference>
<dbReference type="EMBL" id="CYGX02000014">
    <property type="protein sequence ID" value="SIT38105.1"/>
    <property type="molecule type" value="Genomic_DNA"/>
</dbReference>
<dbReference type="InterPro" id="IPR003148">
    <property type="entry name" value="RCK_N"/>
</dbReference>
<sequence length="266" mass="29002">MLIYRVDEPRLGALRIREWRRRALHTIALLLLVLSLAAAGLALLDRSNAPLSTRLFTAVWNGVNLVTTLGDFSDFDEGQKEFMLLAMFATMLVGAFAVTRLTGILSGDDVMAYRENRAMERKLENLMGHVVVVGYRAVGERVAARLREAGHTVLVLVGNQALAEKAAERGHLVVLGEASVFDDVLRRARLEYARALVVTPAEADANLAVTLMAHTINPRLWIATPGENSLRRELLEAAGASDVVIADDLVADALIGKLARPVEEST</sequence>
<reference evidence="3 4" key="1">
    <citation type="submission" date="2016-12" db="EMBL/GenBank/DDBJ databases">
        <authorList>
            <person name="Song W.-J."/>
            <person name="Kurnit D.M."/>
        </authorList>
    </citation>
    <scope>NUCLEOTIDE SEQUENCE [LARGE SCALE GENOMIC DNA]</scope>
    <source>
        <strain evidence="3 4">STM7296</strain>
    </source>
</reference>
<evidence type="ECO:0000259" key="2">
    <source>
        <dbReference type="PROSITE" id="PS51201"/>
    </source>
</evidence>
<protein>
    <submittedName>
        <fullName evidence="3">TrkA-N domain protein</fullName>
    </submittedName>
</protein>
<dbReference type="PANTHER" id="PTHR43833">
    <property type="entry name" value="POTASSIUM CHANNEL PROTEIN 2-RELATED-RELATED"/>
    <property type="match status" value="1"/>
</dbReference>
<keyword evidence="1" id="KW-0472">Membrane</keyword>
<dbReference type="Pfam" id="PF02254">
    <property type="entry name" value="TrkA_N"/>
    <property type="match status" value="1"/>
</dbReference>